<proteinExistence type="predicted"/>
<evidence type="ECO:0000313" key="3">
    <source>
        <dbReference type="Proteomes" id="UP001225316"/>
    </source>
</evidence>
<accession>A0ABU1AQ73</accession>
<dbReference type="EMBL" id="JARXHW010000003">
    <property type="protein sequence ID" value="MDQ8206290.1"/>
    <property type="molecule type" value="Genomic_DNA"/>
</dbReference>
<evidence type="ECO:0000313" key="2">
    <source>
        <dbReference type="EMBL" id="MDQ8206290.1"/>
    </source>
</evidence>
<feature type="chain" id="PRO_5045684928" evidence="1">
    <location>
        <begin position="25"/>
        <end position="253"/>
    </location>
</feature>
<feature type="signal peptide" evidence="1">
    <location>
        <begin position="1"/>
        <end position="24"/>
    </location>
</feature>
<name>A0ABU1AQ73_9BACT</name>
<evidence type="ECO:0000256" key="1">
    <source>
        <dbReference type="SAM" id="SignalP"/>
    </source>
</evidence>
<reference evidence="2 3" key="1">
    <citation type="submission" date="2023-04" db="EMBL/GenBank/DDBJ databases">
        <title>A novel bacteria isolated from coastal sediment.</title>
        <authorList>
            <person name="Liu X.-J."/>
            <person name="Du Z.-J."/>
        </authorList>
    </citation>
    <scope>NUCLEOTIDE SEQUENCE [LARGE SCALE GENOMIC DNA]</scope>
    <source>
        <strain evidence="2 3">SDUM461003</strain>
    </source>
</reference>
<dbReference type="RefSeq" id="WP_308948320.1">
    <property type="nucleotide sequence ID" value="NZ_JARXHW010000003.1"/>
</dbReference>
<gene>
    <name evidence="2" type="ORF">QEH52_02140</name>
</gene>
<dbReference type="Proteomes" id="UP001225316">
    <property type="component" value="Unassembled WGS sequence"/>
</dbReference>
<protein>
    <submittedName>
        <fullName evidence="2">Uncharacterized protein</fullName>
    </submittedName>
</protein>
<organism evidence="2 3">
    <name type="scientific">Thalassobacterium maritimum</name>
    <dbReference type="NCBI Taxonomy" id="3041265"/>
    <lineage>
        <taxon>Bacteria</taxon>
        <taxon>Pseudomonadati</taxon>
        <taxon>Verrucomicrobiota</taxon>
        <taxon>Opitutia</taxon>
        <taxon>Puniceicoccales</taxon>
        <taxon>Coraliomargaritaceae</taxon>
        <taxon>Thalassobacterium</taxon>
    </lineage>
</organism>
<keyword evidence="3" id="KW-1185">Reference proteome</keyword>
<comment type="caution">
    <text evidence="2">The sequence shown here is derived from an EMBL/GenBank/DDBJ whole genome shotgun (WGS) entry which is preliminary data.</text>
</comment>
<keyword evidence="1" id="KW-0732">Signal</keyword>
<sequence length="253" mass="28637">MQIRTTRILLSTLTLCLSALTAKAEQVSVRLMGIETNRSDLYIKQGADFEVVYVPLYQNSPVYQLELEGRALQLYTKIETPEGPRYELLVEGKLPRDAESALGIYLIAPNGRPQLYFYSDDWSDFPKRSYRLINISPVVISSKIDEKLTQVQPLKSEVVKVGSKSSLPSVSVITVYKDENDQWKSIFDQRVPLRSDWRTTGIAVVTDGKLQESINPDYKVDRSKPVKSTLSFFSFTDDALTSAQRAAQRMQAQ</sequence>